<feature type="compositionally biased region" description="Low complexity" evidence="1">
    <location>
        <begin position="43"/>
        <end position="53"/>
    </location>
</feature>
<dbReference type="EMBL" id="NKCK01000024">
    <property type="protein sequence ID" value="RSM10336.1"/>
    <property type="molecule type" value="Genomic_DNA"/>
</dbReference>
<evidence type="ECO:0000313" key="2">
    <source>
        <dbReference type="EMBL" id="RSM10336.1"/>
    </source>
</evidence>
<protein>
    <submittedName>
        <fullName evidence="2">Uncharacterized protein</fullName>
    </submittedName>
</protein>
<reference evidence="2 3" key="1">
    <citation type="submission" date="2017-06" db="EMBL/GenBank/DDBJ databases">
        <title>Comparative genomic analysis of Ambrosia Fusariam Clade fungi.</title>
        <authorList>
            <person name="Stajich J.E."/>
            <person name="Carrillo J."/>
            <person name="Kijimoto T."/>
            <person name="Eskalen A."/>
            <person name="O'Donnell K."/>
            <person name="Kasson M."/>
        </authorList>
    </citation>
    <scope>NUCLEOTIDE SEQUENCE [LARGE SCALE GENOMIC DNA]</scope>
    <source>
        <strain evidence="2 3">NRRL62579</strain>
    </source>
</reference>
<dbReference type="Proteomes" id="UP000287144">
    <property type="component" value="Unassembled WGS sequence"/>
</dbReference>
<keyword evidence="3" id="KW-1185">Reference proteome</keyword>
<proteinExistence type="predicted"/>
<evidence type="ECO:0000256" key="1">
    <source>
        <dbReference type="SAM" id="MobiDB-lite"/>
    </source>
</evidence>
<evidence type="ECO:0000313" key="3">
    <source>
        <dbReference type="Proteomes" id="UP000287144"/>
    </source>
</evidence>
<accession>A0A428U7X2</accession>
<name>A0A428U7X2_9HYPO</name>
<sequence length="53" mass="5588">MATLCVNYAFSALILSPLSSSKLLISLSIFSDKPGTREEPRCLGSLGSSRGRG</sequence>
<feature type="region of interest" description="Disordered" evidence="1">
    <location>
        <begin position="34"/>
        <end position="53"/>
    </location>
</feature>
<gene>
    <name evidence="2" type="ORF">CEP52_003710</name>
</gene>
<organism evidence="2 3">
    <name type="scientific">Fusarium oligoseptatum</name>
    <dbReference type="NCBI Taxonomy" id="2604345"/>
    <lineage>
        <taxon>Eukaryota</taxon>
        <taxon>Fungi</taxon>
        <taxon>Dikarya</taxon>
        <taxon>Ascomycota</taxon>
        <taxon>Pezizomycotina</taxon>
        <taxon>Sordariomycetes</taxon>
        <taxon>Hypocreomycetidae</taxon>
        <taxon>Hypocreales</taxon>
        <taxon>Nectriaceae</taxon>
        <taxon>Fusarium</taxon>
        <taxon>Fusarium solani species complex</taxon>
    </lineage>
</organism>
<comment type="caution">
    <text evidence="2">The sequence shown here is derived from an EMBL/GenBank/DDBJ whole genome shotgun (WGS) entry which is preliminary data.</text>
</comment>
<dbReference type="AlphaFoldDB" id="A0A428U7X2"/>